<name>A0A540WY88_9BACT</name>
<gene>
    <name evidence="2" type="ORF">FJV41_21160</name>
</gene>
<feature type="domain" description="Pvc16 N-terminal" evidence="1">
    <location>
        <begin position="55"/>
        <end position="220"/>
    </location>
</feature>
<dbReference type="AlphaFoldDB" id="A0A540WY88"/>
<evidence type="ECO:0000259" key="1">
    <source>
        <dbReference type="Pfam" id="PF14065"/>
    </source>
</evidence>
<dbReference type="Proteomes" id="UP000315369">
    <property type="component" value="Unassembled WGS sequence"/>
</dbReference>
<comment type="caution">
    <text evidence="2">The sequence shown here is derived from an EMBL/GenBank/DDBJ whole genome shotgun (WGS) entry which is preliminary data.</text>
</comment>
<evidence type="ECO:0000313" key="2">
    <source>
        <dbReference type="EMBL" id="TQF13981.1"/>
    </source>
</evidence>
<protein>
    <submittedName>
        <fullName evidence="2">DUF4255 domain-containing protein</fullName>
    </submittedName>
</protein>
<evidence type="ECO:0000313" key="3">
    <source>
        <dbReference type="Proteomes" id="UP000315369"/>
    </source>
</evidence>
<dbReference type="InterPro" id="IPR025351">
    <property type="entry name" value="Pvc16_N"/>
</dbReference>
<dbReference type="EMBL" id="VIFM01000082">
    <property type="protein sequence ID" value="TQF13981.1"/>
    <property type="molecule type" value="Genomic_DNA"/>
</dbReference>
<organism evidence="2 3">
    <name type="scientific">Myxococcus llanfairpwllgwyngyllgogerychwyrndrobwllllantysiliogogogochensis</name>
    <dbReference type="NCBI Taxonomy" id="2590453"/>
    <lineage>
        <taxon>Bacteria</taxon>
        <taxon>Pseudomonadati</taxon>
        <taxon>Myxococcota</taxon>
        <taxon>Myxococcia</taxon>
        <taxon>Myxococcales</taxon>
        <taxon>Cystobacterineae</taxon>
        <taxon>Myxococcaceae</taxon>
        <taxon>Myxococcus</taxon>
    </lineage>
</organism>
<reference evidence="2 3" key="1">
    <citation type="submission" date="2019-06" db="EMBL/GenBank/DDBJ databases">
        <authorList>
            <person name="Livingstone P."/>
            <person name="Whitworth D."/>
        </authorList>
    </citation>
    <scope>NUCLEOTIDE SEQUENCE [LARGE SCALE GENOMIC DNA]</scope>
    <source>
        <strain evidence="2 3">AM401</strain>
    </source>
</reference>
<accession>A0A540WY88</accession>
<keyword evidence="3" id="KW-1185">Reference proteome</keyword>
<proteinExistence type="predicted"/>
<sequence length="242" mass="27078">MQRLWRTVGGWIFARENPGGPPGLTTLINHRHARRACWRSLVLGKLGGTLELVRRRLDEFIRNAEAAPRQEPWVVLSNLTDSEGRPAAPARDAVVMFLANIRHETIVSTYNRNVPVSPDTYGLIAPPLFIDLFVLLYANFEDQAYPVGLEAISHVISFFQQTPWFTQQSLPGLDPDIDKLTFEFVDLDLLGLNHLMGLAGVKYLPSVFYKVRMIPYRGEAMQGQVSAAKGVEAPGRPQGMQP</sequence>
<dbReference type="Pfam" id="PF14065">
    <property type="entry name" value="Pvc16_N"/>
    <property type="match status" value="1"/>
</dbReference>
<dbReference type="OrthoDB" id="7560784at2"/>